<proteinExistence type="predicted"/>
<protein>
    <submittedName>
        <fullName evidence="2">Uncharacterized protein</fullName>
    </submittedName>
</protein>
<name>S9QK59_9RHOB</name>
<comment type="caution">
    <text evidence="2">The sequence shown here is derived from an EMBL/GenBank/DDBJ whole genome shotgun (WGS) entry which is preliminary data.</text>
</comment>
<dbReference type="AlphaFoldDB" id="S9QK59"/>
<dbReference type="Proteomes" id="UP000015351">
    <property type="component" value="Unassembled WGS sequence"/>
</dbReference>
<evidence type="ECO:0000313" key="3">
    <source>
        <dbReference type="Proteomes" id="UP000015351"/>
    </source>
</evidence>
<accession>S9QK59</accession>
<reference evidence="3" key="1">
    <citation type="journal article" date="2013" name="Stand. Genomic Sci.">
        <title>Genome sequence of the Litoreibacter arenae type strain (DSM 19593(T)), a member of the Roseobacter clade isolated from sea sand.</title>
        <authorList>
            <person name="Riedel T."/>
            <person name="Fiebig A."/>
            <person name="Petersen J."/>
            <person name="Gronow S."/>
            <person name="Kyrpides N.C."/>
            <person name="Goker M."/>
            <person name="Klenk H.P."/>
        </authorList>
    </citation>
    <scope>NUCLEOTIDE SEQUENCE [LARGE SCALE GENOMIC DNA]</scope>
    <source>
        <strain evidence="3">DSM 19593</strain>
    </source>
</reference>
<feature type="chain" id="PRO_5004555169" evidence="1">
    <location>
        <begin position="33"/>
        <end position="1178"/>
    </location>
</feature>
<evidence type="ECO:0000256" key="1">
    <source>
        <dbReference type="SAM" id="SignalP"/>
    </source>
</evidence>
<dbReference type="STRING" id="1123360.thalar_00004"/>
<dbReference type="EMBL" id="AONI01000003">
    <property type="protein sequence ID" value="EPX81856.1"/>
    <property type="molecule type" value="Genomic_DNA"/>
</dbReference>
<gene>
    <name evidence="2" type="ORF">thalar_00004</name>
</gene>
<dbReference type="SUPFAM" id="SSF56935">
    <property type="entry name" value="Porins"/>
    <property type="match status" value="1"/>
</dbReference>
<dbReference type="eggNOG" id="COG2067">
    <property type="taxonomic scope" value="Bacteria"/>
</dbReference>
<dbReference type="HOGENOM" id="CLU_002950_0_0_5"/>
<feature type="signal peptide" evidence="1">
    <location>
        <begin position="1"/>
        <end position="32"/>
    </location>
</feature>
<dbReference type="PATRIC" id="fig|1123360.3.peg.4"/>
<organism evidence="2 3">
    <name type="scientific">Litoreibacter arenae DSM 19593</name>
    <dbReference type="NCBI Taxonomy" id="1123360"/>
    <lineage>
        <taxon>Bacteria</taxon>
        <taxon>Pseudomonadati</taxon>
        <taxon>Pseudomonadota</taxon>
        <taxon>Alphaproteobacteria</taxon>
        <taxon>Rhodobacterales</taxon>
        <taxon>Roseobacteraceae</taxon>
        <taxon>Litoreibacter</taxon>
    </lineage>
</organism>
<keyword evidence="1" id="KW-0732">Signal</keyword>
<evidence type="ECO:0000313" key="2">
    <source>
        <dbReference type="EMBL" id="EPX81856.1"/>
    </source>
</evidence>
<keyword evidence="3" id="KW-1185">Reference proteome</keyword>
<sequence length="1178" mass="129401">MIMNNHHRKSFIRILLGATALGAIATALPAAAQNNCDLVNGVLPAGCETGNAGETVRMPVGANTEIANGARQPATGFIISVDGETFEGDEKVEQKKRQADVALAKADIRVQADDLAVEKRLDLEVMGPTRGHKPGDTVRFQSATNYPAFLTRGEVRIIDQQARGGPRTVGVFPIGPNGQAEVRLPEGRDLVAVHRVYDARGRYDETTALVLDRPNQARGQDDVEEGSSTTAIDRIPVRGGAVTVSGSSLAPNETVSTLGETIRADAQGRFVLQRILPKGDQTVIVQTKSAGRDVTLAREVELGKTDWFTVAVADITVGHREQAVTGTDGSYQKGRLAFFTQGTNANGVTITASTDTREEDLSDIFRKFDEKDPRSLLTRIDPDEYYLTYGDDSTFEEAAPTAGKFYFKAEKDENFALWGTFKGQVNGSHFLRNERTLYGAQAQYKSAQQTKNGDEKAELQLYAAQPDNLPQRDIFRGTGGSVYFLQRQDISIGSETLSVEIRDPDSGRVLEQRTLVYGRDYDINYLQGVVTLRAPLTSTIGGGVVVTNPGGEQNVNLVAQYEYTPTAGGLDGYSYGGRAQVWATDQLRFGATALIEKTGAADQKSYGADMLYQFSERTFATLEYARSEGPGFGSSFSTDGGLIIDNTPPVGGTGEAYKAEVVADFADLGFTTDGRFGVYYEHRTLGFSTLDHQVSATTGDETLWGAYSEFEASERLKFTLYYDDYKNDAGQYAREGGIEGSYKLSETRTLGFGIEHLDKLTARETGSRTDFALRYTVKPNERLEWFVYGQATLKRSGLEKNNRVGAGGSYAFNNGWKVEGEVSDGSTGVGAAARVSYEDENNNSVYFGYELDPNREFFAGSVTGDDKGRFVSGGRRQVTRDLAYYGENTYDLFGSHRSLTSTYGVDYARSEFLSYTGSLEVGRINDSINGDFDRHALSFGVRYEDESLTARGRLEYRRERGLTGGTNRDADTILFASSGRYKIDDTQRLVFNLDASKTDTDQSSILDGKLVDASIGYAYRPVTNDRLNVLMKYRYLYDDYGQRIDGTDVTGPRQRSHVLSLDAIYDVNQKWTIGGKVGARLSDSSPDATTAFSENDAWLAVANVRYHLVHKWDALLEARILNAEQIQTKEYGLVGAIYRHVGNNFKLGVGYNTGRFSDDLTDLTYDDKGVFINLIAKF</sequence>